<dbReference type="InterPro" id="IPR036291">
    <property type="entry name" value="NAD(P)-bd_dom_sf"/>
</dbReference>
<evidence type="ECO:0000256" key="22">
    <source>
        <dbReference type="ARBA" id="ARBA00049188"/>
    </source>
</evidence>
<comment type="catalytic activity">
    <reaction evidence="10">
        <text>prostaglandin E1 + NAD(+) = 15-oxoprostaglandin E1 + NADH + H(+)</text>
        <dbReference type="Rhea" id="RHEA:16477"/>
        <dbReference type="ChEBI" id="CHEBI:15378"/>
        <dbReference type="ChEBI" id="CHEBI:57397"/>
        <dbReference type="ChEBI" id="CHEBI:57401"/>
        <dbReference type="ChEBI" id="CHEBI:57540"/>
        <dbReference type="ChEBI" id="CHEBI:57945"/>
    </reaction>
    <physiologicalReaction direction="left-to-right" evidence="10">
        <dbReference type="Rhea" id="RHEA:16478"/>
    </physiologicalReaction>
</comment>
<comment type="similarity">
    <text evidence="1 23">Belongs to the short-chain dehydrogenases/reductases (SDR) family.</text>
</comment>
<evidence type="ECO:0000256" key="15">
    <source>
        <dbReference type="ARBA" id="ARBA00048170"/>
    </source>
</evidence>
<comment type="function">
    <text evidence="9">Catalyzes the NAD-dependent dehydrogenation (oxidation) of a broad array of hydroxylated polyunsaturated fatty acids (mainly eicosanoids and docosanoids, including prostaglandins, lipoxins and resolvins), yielding their corresponding keto (oxo) metabolites. Decreases the levels of the pro-proliferative prostaglandins such as prostaglandin E2 (whose activity is increased in cancer because of an increase in the expression of cyclooxygenase 2) and generates oxo-fatty acid products that can profoundly influence cell function by abrogating pro-inflammatory cytokine expression. Converts resolvins E1, D1 and D2 to their oxo products, which represents a mode of resolvin inactivation. Resolvin E1 plays important roles during the resolution phase of acute inflammation, while resolvins D1 and D2 have a unique role in obesity-induced adipose inflammation.</text>
</comment>
<comment type="catalytic activity">
    <reaction evidence="15">
        <text>resolvin D1 + NAD(+) = 17-oxoresolvin D1 + NADH + H(+)</text>
        <dbReference type="Rhea" id="RHEA:50128"/>
        <dbReference type="ChEBI" id="CHEBI:15378"/>
        <dbReference type="ChEBI" id="CHEBI:57540"/>
        <dbReference type="ChEBI" id="CHEBI:57945"/>
        <dbReference type="ChEBI" id="CHEBI:132079"/>
        <dbReference type="ChEBI" id="CHEBI:132081"/>
    </reaction>
    <physiologicalReaction direction="left-to-right" evidence="15">
        <dbReference type="Rhea" id="RHEA:50129"/>
    </physiologicalReaction>
</comment>
<protein>
    <recommendedName>
        <fullName evidence="6">15-hydroxyprostaglandin dehydrogenase [NAD(+)]</fullName>
        <ecNumber evidence="4">1.1.1.141</ecNumber>
        <ecNumber evidence="5">1.1.1.232</ecNumber>
    </recommendedName>
    <alternativeName>
        <fullName evidence="8">Eicosanoid/docosanoid dehydrogenase [NAD(+)]</fullName>
    </alternativeName>
    <alternativeName>
        <fullName evidence="7">Prostaglandin dehydrogenase 1</fullName>
    </alternativeName>
</protein>
<dbReference type="PROSITE" id="PS00061">
    <property type="entry name" value="ADH_SHORT"/>
    <property type="match status" value="1"/>
</dbReference>
<dbReference type="Gene3D" id="3.40.50.720">
    <property type="entry name" value="NAD(P)-binding Rossmann-like Domain"/>
    <property type="match status" value="1"/>
</dbReference>
<evidence type="ECO:0000256" key="4">
    <source>
        <dbReference type="ARBA" id="ARBA00038968"/>
    </source>
</evidence>
<sequence>MKDIDSQPSWFMFHYYREQSKIIENFNGFGYESYSVMQKRPIQIGIYYLVEFARQEEQRESRSSTVGSQRCSRIQMEGKVALVTGGAQGIGKAIVRGLMEKGASVALIDIAVEKGEEYKNVLDKEFGSDKSLFIKCDVTKKDQLKDAFQKTVERFGKLHIVINNAGINNEKNWEKTINVNLTGMIRGTHLGLKYMRTQNGGEGGLILNMSSLAGIMPVAHQPVYTASKFGIIGFTRAIAAASDVGQYGVRINTICPGFVNTDLLQTIDKEENMGEYFQYRDNIKAMMDQYGIHEPTSVVQGVIDLIENENLNGAVMKITVSAGIHYEEYGPQYQPKM</sequence>
<evidence type="ECO:0000256" key="18">
    <source>
        <dbReference type="ARBA" id="ARBA00048611"/>
    </source>
</evidence>
<evidence type="ECO:0000256" key="23">
    <source>
        <dbReference type="RuleBase" id="RU000363"/>
    </source>
</evidence>
<proteinExistence type="inferred from homology"/>
<evidence type="ECO:0000256" key="14">
    <source>
        <dbReference type="ARBA" id="ARBA00048144"/>
    </source>
</evidence>
<organism evidence="24 25">
    <name type="scientific">Microcaecilia unicolor</name>
    <dbReference type="NCBI Taxonomy" id="1415580"/>
    <lineage>
        <taxon>Eukaryota</taxon>
        <taxon>Metazoa</taxon>
        <taxon>Chordata</taxon>
        <taxon>Craniata</taxon>
        <taxon>Vertebrata</taxon>
        <taxon>Euteleostomi</taxon>
        <taxon>Amphibia</taxon>
        <taxon>Gymnophiona</taxon>
        <taxon>Siphonopidae</taxon>
        <taxon>Microcaecilia</taxon>
    </lineage>
</organism>
<dbReference type="InParanoid" id="A0A6P7XD39"/>
<dbReference type="KEGG" id="muo:115462204"/>
<dbReference type="FunFam" id="3.40.50.720:FF:000149">
    <property type="entry name" value="15-hydroxyprostaglandin dehydrogenase [NAD(+)]"/>
    <property type="match status" value="1"/>
</dbReference>
<name>A0A6P7XD39_9AMPH</name>
<evidence type="ECO:0000256" key="8">
    <source>
        <dbReference type="ARBA" id="ARBA00042026"/>
    </source>
</evidence>
<accession>A0A6P7XD39</accession>
<evidence type="ECO:0000256" key="16">
    <source>
        <dbReference type="ARBA" id="ARBA00048393"/>
    </source>
</evidence>
<dbReference type="EC" id="1.1.1.141" evidence="4"/>
<dbReference type="RefSeq" id="XP_030048079.1">
    <property type="nucleotide sequence ID" value="XM_030192219.1"/>
</dbReference>
<comment type="catalytic activity">
    <reaction evidence="13">
        <text>15-oxo-(5S,6R)-dihydroxy-(7E,9E,11Z)-eicosatrienoate + NADH + H(+) = (5S,6R,15S)-trihydroxy-(7E,9E,11Z)-eicosatrienoate + NAD(+)</text>
        <dbReference type="Rhea" id="RHEA:41596"/>
        <dbReference type="ChEBI" id="CHEBI:15378"/>
        <dbReference type="ChEBI" id="CHEBI:57540"/>
        <dbReference type="ChEBI" id="CHEBI:57945"/>
        <dbReference type="ChEBI" id="CHEBI:78325"/>
        <dbReference type="ChEBI" id="CHEBI:78329"/>
    </reaction>
    <physiologicalReaction direction="left-to-right" evidence="13">
        <dbReference type="Rhea" id="RHEA:41597"/>
    </physiologicalReaction>
</comment>
<evidence type="ECO:0000256" key="21">
    <source>
        <dbReference type="ARBA" id="ARBA00049151"/>
    </source>
</evidence>
<dbReference type="InterPro" id="IPR020904">
    <property type="entry name" value="Sc_DH/Rdtase_CS"/>
</dbReference>
<evidence type="ECO:0000256" key="2">
    <source>
        <dbReference type="ARBA" id="ARBA00022501"/>
    </source>
</evidence>
<dbReference type="GO" id="GO:0005737">
    <property type="term" value="C:cytoplasm"/>
    <property type="evidence" value="ECO:0007669"/>
    <property type="project" value="TreeGrafter"/>
</dbReference>
<evidence type="ECO:0000313" key="24">
    <source>
        <dbReference type="Proteomes" id="UP000515156"/>
    </source>
</evidence>
<dbReference type="PANTHER" id="PTHR44229">
    <property type="entry name" value="15-HYDROXYPROSTAGLANDIN DEHYDROGENASE [NAD(+)]"/>
    <property type="match status" value="1"/>
</dbReference>
<evidence type="ECO:0000256" key="17">
    <source>
        <dbReference type="ARBA" id="ARBA00048535"/>
    </source>
</evidence>
<evidence type="ECO:0000256" key="12">
    <source>
        <dbReference type="ARBA" id="ARBA00048008"/>
    </source>
</evidence>
<comment type="catalytic activity">
    <reaction evidence="16">
        <text>resolvin D2 + NAD(+) = 7-oxoresolvin D2 + NADH + H(+)</text>
        <dbReference type="Rhea" id="RHEA:53584"/>
        <dbReference type="ChEBI" id="CHEBI:15378"/>
        <dbReference type="ChEBI" id="CHEBI:57540"/>
        <dbReference type="ChEBI" id="CHEBI:57945"/>
        <dbReference type="ChEBI" id="CHEBI:133367"/>
        <dbReference type="ChEBI" id="CHEBI:137497"/>
    </reaction>
    <physiologicalReaction direction="left-to-right" evidence="16">
        <dbReference type="Rhea" id="RHEA:53585"/>
    </physiologicalReaction>
</comment>
<keyword evidence="2" id="KW-0644">Prostaglandin metabolism</keyword>
<comment type="catalytic activity">
    <reaction evidence="11">
        <text>resolvin D1 + NAD(+) = 8-oxoresolvin D1 + NADH + H(+)</text>
        <dbReference type="Rhea" id="RHEA:50124"/>
        <dbReference type="ChEBI" id="CHEBI:15378"/>
        <dbReference type="ChEBI" id="CHEBI:57540"/>
        <dbReference type="ChEBI" id="CHEBI:57945"/>
        <dbReference type="ChEBI" id="CHEBI:132079"/>
        <dbReference type="ChEBI" id="CHEBI:132080"/>
    </reaction>
    <physiologicalReaction direction="left-to-right" evidence="11">
        <dbReference type="Rhea" id="RHEA:50125"/>
    </physiologicalReaction>
</comment>
<evidence type="ECO:0000256" key="1">
    <source>
        <dbReference type="ARBA" id="ARBA00006484"/>
    </source>
</evidence>
<evidence type="ECO:0000256" key="13">
    <source>
        <dbReference type="ARBA" id="ARBA00048140"/>
    </source>
</evidence>
<dbReference type="FunCoup" id="A0A6P7XD39">
    <property type="interactions" value="1463"/>
</dbReference>
<dbReference type="GO" id="GO:0006693">
    <property type="term" value="P:prostaglandin metabolic process"/>
    <property type="evidence" value="ECO:0007669"/>
    <property type="project" value="UniProtKB-KW"/>
</dbReference>
<dbReference type="GO" id="GO:0047034">
    <property type="term" value="F:15-hydroxyicosatetraenoate dehydrogenase activity"/>
    <property type="evidence" value="ECO:0007669"/>
    <property type="project" value="UniProtKB-EC"/>
</dbReference>
<dbReference type="PANTHER" id="PTHR44229:SF4">
    <property type="entry name" value="15-HYDROXYPROSTAGLANDIN DEHYDROGENASE [NAD(+)]"/>
    <property type="match status" value="1"/>
</dbReference>
<evidence type="ECO:0000256" key="3">
    <source>
        <dbReference type="ARBA" id="ARBA00023002"/>
    </source>
</evidence>
<comment type="catalytic activity">
    <reaction evidence="14">
        <text>(11R)-hydroxy-(5Z,8Z,12E,14Z)-eicosatetraenoate + NAD(+) = 11-oxo-(5Z,8Z,12E,14Z)-eicosatetraenoate + NADH + H(+)</text>
        <dbReference type="Rhea" id="RHEA:48640"/>
        <dbReference type="ChEBI" id="CHEBI:15378"/>
        <dbReference type="ChEBI" id="CHEBI:57540"/>
        <dbReference type="ChEBI" id="CHEBI:57945"/>
        <dbReference type="ChEBI" id="CHEBI:78836"/>
        <dbReference type="ChEBI" id="CHEBI:90697"/>
    </reaction>
    <physiologicalReaction direction="left-to-right" evidence="14">
        <dbReference type="Rhea" id="RHEA:48641"/>
    </physiologicalReaction>
</comment>
<comment type="catalytic activity">
    <reaction evidence="12">
        <text>14-hydroxy-(4Z,7Z,10Z,12E,16Z,19Z)-docosahexaenoate + NAD(+) = 14-oxo-(4Z,7Z,10Z,12E,16Z,19Z)-docosahexaenoate + NADH + H(+)</text>
        <dbReference type="Rhea" id="RHEA:48952"/>
        <dbReference type="ChEBI" id="CHEBI:15378"/>
        <dbReference type="ChEBI" id="CHEBI:57540"/>
        <dbReference type="ChEBI" id="CHEBI:57945"/>
        <dbReference type="ChEBI" id="CHEBI:90866"/>
        <dbReference type="ChEBI" id="CHEBI:90867"/>
    </reaction>
    <physiologicalReaction direction="left-to-right" evidence="12">
        <dbReference type="Rhea" id="RHEA:48953"/>
    </physiologicalReaction>
</comment>
<dbReference type="Pfam" id="PF00106">
    <property type="entry name" value="adh_short"/>
    <property type="match status" value="1"/>
</dbReference>
<comment type="catalytic activity">
    <reaction evidence="20">
        <text>resolvin D2 + NAD(+) = 16-oxoresolvin D2 + NADH + H(+)</text>
        <dbReference type="Rhea" id="RHEA:53588"/>
        <dbReference type="ChEBI" id="CHEBI:15378"/>
        <dbReference type="ChEBI" id="CHEBI:57540"/>
        <dbReference type="ChEBI" id="CHEBI:57945"/>
        <dbReference type="ChEBI" id="CHEBI:133367"/>
        <dbReference type="ChEBI" id="CHEBI:137498"/>
    </reaction>
    <physiologicalReaction direction="left-to-right" evidence="20">
        <dbReference type="Rhea" id="RHEA:53589"/>
    </physiologicalReaction>
</comment>
<keyword evidence="24" id="KW-1185">Reference proteome</keyword>
<evidence type="ECO:0000256" key="5">
    <source>
        <dbReference type="ARBA" id="ARBA00039060"/>
    </source>
</evidence>
<dbReference type="AlphaFoldDB" id="A0A6P7XD39"/>
<evidence type="ECO:0000256" key="6">
    <source>
        <dbReference type="ARBA" id="ARBA00040276"/>
    </source>
</evidence>
<comment type="catalytic activity">
    <reaction evidence="17">
        <text>lipoxin A4 + NAD(+) = 15-oxo-(5S,6R)-dihydroxy-(7E,9E,11Z,13E)-eicosatetraenoate + NADH + H(+)</text>
        <dbReference type="Rhea" id="RHEA:41572"/>
        <dbReference type="ChEBI" id="CHEBI:15378"/>
        <dbReference type="ChEBI" id="CHEBI:57540"/>
        <dbReference type="ChEBI" id="CHEBI:57945"/>
        <dbReference type="ChEBI" id="CHEBI:67026"/>
        <dbReference type="ChEBI" id="CHEBI:78311"/>
    </reaction>
    <physiologicalReaction direction="left-to-right" evidence="17">
        <dbReference type="Rhea" id="RHEA:41573"/>
    </physiologicalReaction>
</comment>
<comment type="catalytic activity">
    <reaction evidence="18">
        <text>prostaglandin A1 + NAD(+) = 15-oxo-prostaglandin A1 + NADH + H(+)</text>
        <dbReference type="Rhea" id="RHEA:41263"/>
        <dbReference type="ChEBI" id="CHEBI:15378"/>
        <dbReference type="ChEBI" id="CHEBI:57398"/>
        <dbReference type="ChEBI" id="CHEBI:57540"/>
        <dbReference type="ChEBI" id="CHEBI:57945"/>
        <dbReference type="ChEBI" id="CHEBI:85072"/>
    </reaction>
    <physiologicalReaction direction="left-to-right" evidence="18">
        <dbReference type="Rhea" id="RHEA:41264"/>
    </physiologicalReaction>
</comment>
<keyword evidence="2" id="KW-0443">Lipid metabolism</keyword>
<evidence type="ECO:0000256" key="19">
    <source>
        <dbReference type="ARBA" id="ARBA00048739"/>
    </source>
</evidence>
<evidence type="ECO:0000256" key="10">
    <source>
        <dbReference type="ARBA" id="ARBA00047325"/>
    </source>
</evidence>
<gene>
    <name evidence="25" type="primary">LOC115462204</name>
</gene>
<comment type="catalytic activity">
    <reaction evidence="19">
        <text>prostaglandin E2 + NAD(+) = 15-oxoprostaglandin E2 + NADH + H(+)</text>
        <dbReference type="Rhea" id="RHEA:11876"/>
        <dbReference type="ChEBI" id="CHEBI:15378"/>
        <dbReference type="ChEBI" id="CHEBI:57400"/>
        <dbReference type="ChEBI" id="CHEBI:57540"/>
        <dbReference type="ChEBI" id="CHEBI:57945"/>
        <dbReference type="ChEBI" id="CHEBI:606564"/>
        <dbReference type="EC" id="1.1.1.141"/>
    </reaction>
    <physiologicalReaction direction="left-to-right" evidence="19">
        <dbReference type="Rhea" id="RHEA:11877"/>
    </physiologicalReaction>
</comment>
<dbReference type="OrthoDB" id="37659at2759"/>
<evidence type="ECO:0000256" key="20">
    <source>
        <dbReference type="ARBA" id="ARBA00048921"/>
    </source>
</evidence>
<dbReference type="EC" id="1.1.1.232" evidence="5"/>
<dbReference type="GO" id="GO:0016404">
    <property type="term" value="F:15-hydroxyprostaglandin dehydrogenase (NAD+) activity"/>
    <property type="evidence" value="ECO:0007669"/>
    <property type="project" value="UniProtKB-EC"/>
</dbReference>
<comment type="catalytic activity">
    <reaction evidence="22">
        <text>resolvin E1 + NAD(+) = 18-oxo-resolvin E1 + NADH + H(+)</text>
        <dbReference type="Rhea" id="RHEA:49244"/>
        <dbReference type="ChEBI" id="CHEBI:15378"/>
        <dbReference type="ChEBI" id="CHEBI:57540"/>
        <dbReference type="ChEBI" id="CHEBI:57945"/>
        <dbReference type="ChEBI" id="CHEBI:91000"/>
        <dbReference type="ChEBI" id="CHEBI:91001"/>
    </reaction>
    <physiologicalReaction direction="left-to-right" evidence="22">
        <dbReference type="Rhea" id="RHEA:49245"/>
    </physiologicalReaction>
</comment>
<evidence type="ECO:0000256" key="7">
    <source>
        <dbReference type="ARBA" id="ARBA00041812"/>
    </source>
</evidence>
<comment type="catalytic activity">
    <reaction evidence="21">
        <text>(15S)-hydroxy-(5Z,8Z,11Z,13E)-eicosatetraenoate + NAD(+) = 15-oxo-(5Z,8Z,11Z,13E)-eicosatetraenoate + NADH + H(+)</text>
        <dbReference type="Rhea" id="RHEA:23260"/>
        <dbReference type="ChEBI" id="CHEBI:15378"/>
        <dbReference type="ChEBI" id="CHEBI:57409"/>
        <dbReference type="ChEBI" id="CHEBI:57410"/>
        <dbReference type="ChEBI" id="CHEBI:57540"/>
        <dbReference type="ChEBI" id="CHEBI:57945"/>
        <dbReference type="EC" id="1.1.1.232"/>
    </reaction>
    <physiologicalReaction direction="left-to-right" evidence="21">
        <dbReference type="Rhea" id="RHEA:23261"/>
    </physiologicalReaction>
</comment>
<evidence type="ECO:0000256" key="11">
    <source>
        <dbReference type="ARBA" id="ARBA00047672"/>
    </source>
</evidence>
<dbReference type="InterPro" id="IPR002347">
    <property type="entry name" value="SDR_fam"/>
</dbReference>
<dbReference type="CDD" id="cd05323">
    <property type="entry name" value="ADH_SDR_c_like"/>
    <property type="match status" value="1"/>
</dbReference>
<evidence type="ECO:0000256" key="9">
    <source>
        <dbReference type="ARBA" id="ARBA00045705"/>
    </source>
</evidence>
<dbReference type="GeneID" id="115462204"/>
<dbReference type="SUPFAM" id="SSF51735">
    <property type="entry name" value="NAD(P)-binding Rossmann-fold domains"/>
    <property type="match status" value="1"/>
</dbReference>
<dbReference type="PRINTS" id="PR00080">
    <property type="entry name" value="SDRFAMILY"/>
</dbReference>
<reference evidence="25" key="1">
    <citation type="submission" date="2025-08" db="UniProtKB">
        <authorList>
            <consortium name="RefSeq"/>
        </authorList>
    </citation>
    <scope>IDENTIFICATION</scope>
</reference>
<keyword evidence="2" id="KW-0276">Fatty acid metabolism</keyword>
<dbReference type="PRINTS" id="PR00081">
    <property type="entry name" value="GDHRDH"/>
</dbReference>
<keyword evidence="3" id="KW-0560">Oxidoreductase</keyword>
<dbReference type="Proteomes" id="UP000515156">
    <property type="component" value="Chromosome 2"/>
</dbReference>
<evidence type="ECO:0000313" key="25">
    <source>
        <dbReference type="RefSeq" id="XP_030048079.1"/>
    </source>
</evidence>